<dbReference type="SMART" id="SM00382">
    <property type="entry name" value="AAA"/>
    <property type="match status" value="1"/>
</dbReference>
<dbReference type="Proteomes" id="UP000217790">
    <property type="component" value="Unassembled WGS sequence"/>
</dbReference>
<dbReference type="PANTHER" id="PTHR24221">
    <property type="entry name" value="ATP-BINDING CASSETTE SUB-FAMILY B"/>
    <property type="match status" value="1"/>
</dbReference>
<feature type="transmembrane region" description="Helical" evidence="3">
    <location>
        <begin position="257"/>
        <end position="276"/>
    </location>
</feature>
<dbReference type="GO" id="GO:0034040">
    <property type="term" value="F:ATPase-coupled lipid transmembrane transporter activity"/>
    <property type="evidence" value="ECO:0007669"/>
    <property type="project" value="TreeGrafter"/>
</dbReference>
<gene>
    <name evidence="5" type="ORF">ARMGADRAFT_954358</name>
</gene>
<dbReference type="InterPro" id="IPR027417">
    <property type="entry name" value="P-loop_NTPase"/>
</dbReference>
<keyword evidence="6" id="KW-1185">Reference proteome</keyword>
<dbReference type="GO" id="GO:0005524">
    <property type="term" value="F:ATP binding"/>
    <property type="evidence" value="ECO:0007669"/>
    <property type="project" value="UniProtKB-KW"/>
</dbReference>
<sequence>MHPLSFCRTSMRYTPWALLLAATDNFHSSGLCEKTGSRSLTSGSVYDVWLASRVIPSGNGGTTTLVAGAQRPINAANTHLALQILKRCTPELVQCMFQCHPTRTGCMLAFNMLRSLFPAFRGYSQAMIIDEVQSLLTSGIFTWSRLARLVGVEIARRICENLLDYMAASNEHLVLGSARFVVERKQLEQRIRLDNPSLSDPVIRDLLQESDIFARSFTGGGFGLISPLEFIQIFALLTEIGSHIWLVLSLTSNATHMGILLLSILSVIFPLLLPWFTMSHIATDLLYTPQESRAARRQEQMRNLAYSDMHRPEVALFGLHDWILSSWSRAWKVVFASEQARCSPSFSLLSGNGFTDLIISLQNIPFVLLLQSSSSATLGSLTLYRGSVQSIIYGFRNLLTTTRMAFQTIFLLSAFCASMQIKPKLQPPEHEAVEYKKRPGGIKIEARGLSYTYPDSIMPALHDVNFTLEAGETLAIVGYNGSGKSTLAKILLRICDFDQGGLFINGVDLRKHRVPDYHKRVSAVFQGFSKYNYTLEENVGLGCIDKMKSPTAINDALHLAQADGIVKSLPHGLQTVLEGPGFEMLPYPGSLPSGDRHHHGLSGGEWQRVAIARAFIKAVEPQVDLLVFDEPTSSLDAHAQHQIFETIHKITHTEDGRPLKTVIFITHRLSTARRADKVAMMENGTICEFGTHEELLRLNGKYATLYHQSV</sequence>
<dbReference type="Gene3D" id="3.40.50.300">
    <property type="entry name" value="P-loop containing nucleotide triphosphate hydrolases"/>
    <property type="match status" value="1"/>
</dbReference>
<dbReference type="GO" id="GO:0016887">
    <property type="term" value="F:ATP hydrolysis activity"/>
    <property type="evidence" value="ECO:0007669"/>
    <property type="project" value="InterPro"/>
</dbReference>
<keyword evidence="3" id="KW-0472">Membrane</keyword>
<dbReference type="SUPFAM" id="SSF52540">
    <property type="entry name" value="P-loop containing nucleoside triphosphate hydrolases"/>
    <property type="match status" value="1"/>
</dbReference>
<dbReference type="PROSITE" id="PS00211">
    <property type="entry name" value="ABC_TRANSPORTER_1"/>
    <property type="match status" value="1"/>
</dbReference>
<keyword evidence="1" id="KW-0547">Nucleotide-binding</keyword>
<evidence type="ECO:0000256" key="3">
    <source>
        <dbReference type="SAM" id="Phobius"/>
    </source>
</evidence>
<feature type="domain" description="ABC transporter" evidence="4">
    <location>
        <begin position="444"/>
        <end position="708"/>
    </location>
</feature>
<keyword evidence="5" id="KW-0378">Hydrolase</keyword>
<protein>
    <submittedName>
        <fullName evidence="5">P-loop containing nucleoside triphosphate hydrolase protein</fullName>
    </submittedName>
</protein>
<dbReference type="OrthoDB" id="6500128at2759"/>
<dbReference type="InterPro" id="IPR017871">
    <property type="entry name" value="ABC_transporter-like_CS"/>
</dbReference>
<evidence type="ECO:0000313" key="6">
    <source>
        <dbReference type="Proteomes" id="UP000217790"/>
    </source>
</evidence>
<dbReference type="PROSITE" id="PS50893">
    <property type="entry name" value="ABC_TRANSPORTER_2"/>
    <property type="match status" value="1"/>
</dbReference>
<dbReference type="InterPro" id="IPR003593">
    <property type="entry name" value="AAA+_ATPase"/>
</dbReference>
<dbReference type="EMBL" id="KZ293645">
    <property type="protein sequence ID" value="PBL02181.1"/>
    <property type="molecule type" value="Genomic_DNA"/>
</dbReference>
<evidence type="ECO:0000259" key="4">
    <source>
        <dbReference type="PROSITE" id="PS50893"/>
    </source>
</evidence>
<name>A0A2H3E759_ARMGA</name>
<dbReference type="STRING" id="47427.A0A2H3E759"/>
<dbReference type="InterPro" id="IPR039421">
    <property type="entry name" value="Type_1_exporter"/>
</dbReference>
<keyword evidence="3" id="KW-1133">Transmembrane helix</keyword>
<reference evidence="6" key="1">
    <citation type="journal article" date="2017" name="Nat. Ecol. Evol.">
        <title>Genome expansion and lineage-specific genetic innovations in the forest pathogenic fungi Armillaria.</title>
        <authorList>
            <person name="Sipos G."/>
            <person name="Prasanna A.N."/>
            <person name="Walter M.C."/>
            <person name="O'Connor E."/>
            <person name="Balint B."/>
            <person name="Krizsan K."/>
            <person name="Kiss B."/>
            <person name="Hess J."/>
            <person name="Varga T."/>
            <person name="Slot J."/>
            <person name="Riley R."/>
            <person name="Boka B."/>
            <person name="Rigling D."/>
            <person name="Barry K."/>
            <person name="Lee J."/>
            <person name="Mihaltcheva S."/>
            <person name="LaButti K."/>
            <person name="Lipzen A."/>
            <person name="Waldron R."/>
            <person name="Moloney N.M."/>
            <person name="Sperisen C."/>
            <person name="Kredics L."/>
            <person name="Vagvoelgyi C."/>
            <person name="Patrignani A."/>
            <person name="Fitzpatrick D."/>
            <person name="Nagy I."/>
            <person name="Doyle S."/>
            <person name="Anderson J.B."/>
            <person name="Grigoriev I.V."/>
            <person name="Gueldener U."/>
            <person name="Muensterkoetter M."/>
            <person name="Nagy L.G."/>
        </authorList>
    </citation>
    <scope>NUCLEOTIDE SEQUENCE [LARGE SCALE GENOMIC DNA]</scope>
    <source>
        <strain evidence="6">Ar21-2</strain>
    </source>
</reference>
<dbReference type="AlphaFoldDB" id="A0A2H3E759"/>
<keyword evidence="2" id="KW-0067">ATP-binding</keyword>
<accession>A0A2H3E759</accession>
<evidence type="ECO:0000256" key="1">
    <source>
        <dbReference type="ARBA" id="ARBA00022741"/>
    </source>
</evidence>
<dbReference type="Pfam" id="PF00005">
    <property type="entry name" value="ABC_tran"/>
    <property type="match status" value="1"/>
</dbReference>
<keyword evidence="3" id="KW-0812">Transmembrane</keyword>
<dbReference type="PANTHER" id="PTHR24221:SF646">
    <property type="entry name" value="HAEMOLYSIN SECRETION ATP-BINDING PROTEIN"/>
    <property type="match status" value="1"/>
</dbReference>
<evidence type="ECO:0000256" key="2">
    <source>
        <dbReference type="ARBA" id="ARBA00022840"/>
    </source>
</evidence>
<feature type="transmembrane region" description="Helical" evidence="3">
    <location>
        <begin position="230"/>
        <end position="250"/>
    </location>
</feature>
<dbReference type="OMA" id="NGTICEF"/>
<evidence type="ECO:0000313" key="5">
    <source>
        <dbReference type="EMBL" id="PBL02181.1"/>
    </source>
</evidence>
<proteinExistence type="predicted"/>
<organism evidence="5 6">
    <name type="scientific">Armillaria gallica</name>
    <name type="common">Bulbous honey fungus</name>
    <name type="synonym">Armillaria bulbosa</name>
    <dbReference type="NCBI Taxonomy" id="47427"/>
    <lineage>
        <taxon>Eukaryota</taxon>
        <taxon>Fungi</taxon>
        <taxon>Dikarya</taxon>
        <taxon>Basidiomycota</taxon>
        <taxon>Agaricomycotina</taxon>
        <taxon>Agaricomycetes</taxon>
        <taxon>Agaricomycetidae</taxon>
        <taxon>Agaricales</taxon>
        <taxon>Marasmiineae</taxon>
        <taxon>Physalacriaceae</taxon>
        <taxon>Armillaria</taxon>
    </lineage>
</organism>
<dbReference type="InParanoid" id="A0A2H3E759"/>
<dbReference type="InterPro" id="IPR003439">
    <property type="entry name" value="ABC_transporter-like_ATP-bd"/>
</dbReference>